<dbReference type="PRINTS" id="PR00344">
    <property type="entry name" value="BCTRLSENSOR"/>
</dbReference>
<comment type="catalytic activity">
    <reaction evidence="1">
        <text>ATP + protein L-histidine = ADP + protein N-phospho-L-histidine.</text>
        <dbReference type="EC" id="2.7.13.3"/>
    </reaction>
</comment>
<accession>Q2SQ53</accession>
<keyword evidence="15" id="KW-1185">Reference proteome</keyword>
<dbReference type="SMART" id="SM00387">
    <property type="entry name" value="HATPase_c"/>
    <property type="match status" value="1"/>
</dbReference>
<dbReference type="SMART" id="SM00388">
    <property type="entry name" value="HisKA"/>
    <property type="match status" value="1"/>
</dbReference>
<gene>
    <name evidence="14" type="ordered locus">HCH_00309</name>
</gene>
<dbReference type="HOGENOM" id="CLU_000445_104_12_6"/>
<evidence type="ECO:0000256" key="8">
    <source>
        <dbReference type="ARBA" id="ARBA00023012"/>
    </source>
</evidence>
<dbReference type="Proteomes" id="UP000000238">
    <property type="component" value="Chromosome"/>
</dbReference>
<reference evidence="14 15" key="1">
    <citation type="journal article" date="2005" name="Nucleic Acids Res.">
        <title>Genomic blueprint of Hahella chejuensis, a marine microbe producing an algicidal agent.</title>
        <authorList>
            <person name="Jeong H."/>
            <person name="Yim J.H."/>
            <person name="Lee C."/>
            <person name="Choi S.-H."/>
            <person name="Park Y.K."/>
            <person name="Yoon S.H."/>
            <person name="Hur C.-G."/>
            <person name="Kang H.-Y."/>
            <person name="Kim D."/>
            <person name="Lee H.H."/>
            <person name="Park K.H."/>
            <person name="Park S.-H."/>
            <person name="Park H.-S."/>
            <person name="Lee H.K."/>
            <person name="Oh T.K."/>
            <person name="Kim J.F."/>
        </authorList>
    </citation>
    <scope>NUCLEOTIDE SEQUENCE [LARGE SCALE GENOMIC DNA]</scope>
    <source>
        <strain evidence="14 15">KCTC 2396</strain>
    </source>
</reference>
<dbReference type="SUPFAM" id="SSF55874">
    <property type="entry name" value="ATPase domain of HSP90 chaperone/DNA topoisomerase II/histidine kinase"/>
    <property type="match status" value="1"/>
</dbReference>
<dbReference type="GO" id="GO:0005886">
    <property type="term" value="C:plasma membrane"/>
    <property type="evidence" value="ECO:0007669"/>
    <property type="project" value="TreeGrafter"/>
</dbReference>
<keyword evidence="8" id="KW-0902">Two-component regulatory system</keyword>
<evidence type="ECO:0000256" key="5">
    <source>
        <dbReference type="ARBA" id="ARBA00022741"/>
    </source>
</evidence>
<dbReference type="Pfam" id="PF00497">
    <property type="entry name" value="SBP_bac_3"/>
    <property type="match status" value="1"/>
</dbReference>
<dbReference type="Pfam" id="PF02518">
    <property type="entry name" value="HATPase_c"/>
    <property type="match status" value="1"/>
</dbReference>
<dbReference type="InterPro" id="IPR001638">
    <property type="entry name" value="Solute-binding_3/MltF_N"/>
</dbReference>
<evidence type="ECO:0000256" key="11">
    <source>
        <dbReference type="PROSITE-ProRule" id="PRU00169"/>
    </source>
</evidence>
<evidence type="ECO:0000256" key="4">
    <source>
        <dbReference type="ARBA" id="ARBA00022679"/>
    </source>
</evidence>
<keyword evidence="5" id="KW-0547">Nucleotide-binding</keyword>
<dbReference type="SUPFAM" id="SSF52172">
    <property type="entry name" value="CheY-like"/>
    <property type="match status" value="1"/>
</dbReference>
<dbReference type="InterPro" id="IPR001789">
    <property type="entry name" value="Sig_transdc_resp-reg_receiver"/>
</dbReference>
<dbReference type="CDD" id="cd01007">
    <property type="entry name" value="PBP2_BvgS_HisK_like"/>
    <property type="match status" value="1"/>
</dbReference>
<keyword evidence="7" id="KW-0067">ATP-binding</keyword>
<protein>
    <recommendedName>
        <fullName evidence="10">Sensory/regulatory protein RpfC</fullName>
        <ecNumber evidence="2">2.7.13.3</ecNumber>
    </recommendedName>
</protein>
<evidence type="ECO:0000256" key="10">
    <source>
        <dbReference type="ARBA" id="ARBA00068150"/>
    </source>
</evidence>
<evidence type="ECO:0000256" key="1">
    <source>
        <dbReference type="ARBA" id="ARBA00000085"/>
    </source>
</evidence>
<evidence type="ECO:0000256" key="3">
    <source>
        <dbReference type="ARBA" id="ARBA00022553"/>
    </source>
</evidence>
<dbReference type="SUPFAM" id="SSF47384">
    <property type="entry name" value="Homodimeric domain of signal transducing histidine kinase"/>
    <property type="match status" value="1"/>
</dbReference>
<dbReference type="InterPro" id="IPR036890">
    <property type="entry name" value="HATPase_C_sf"/>
</dbReference>
<dbReference type="Gene3D" id="3.30.565.10">
    <property type="entry name" value="Histidine kinase-like ATPase, C-terminal domain"/>
    <property type="match status" value="1"/>
</dbReference>
<feature type="domain" description="Response regulatory" evidence="13">
    <location>
        <begin position="648"/>
        <end position="764"/>
    </location>
</feature>
<evidence type="ECO:0000313" key="14">
    <source>
        <dbReference type="EMBL" id="ABC27221.1"/>
    </source>
</evidence>
<dbReference type="CDD" id="cd16922">
    <property type="entry name" value="HATPase_EvgS-ArcB-TorS-like"/>
    <property type="match status" value="1"/>
</dbReference>
<dbReference type="Pfam" id="PF00072">
    <property type="entry name" value="Response_reg"/>
    <property type="match status" value="1"/>
</dbReference>
<evidence type="ECO:0000256" key="6">
    <source>
        <dbReference type="ARBA" id="ARBA00022777"/>
    </source>
</evidence>
<evidence type="ECO:0000259" key="13">
    <source>
        <dbReference type="PROSITE" id="PS50110"/>
    </source>
</evidence>
<name>Q2SQ53_HAHCH</name>
<keyword evidence="4" id="KW-0808">Transferase</keyword>
<proteinExistence type="predicted"/>
<dbReference type="GO" id="GO:0009927">
    <property type="term" value="F:histidine phosphotransfer kinase activity"/>
    <property type="evidence" value="ECO:0007669"/>
    <property type="project" value="TreeGrafter"/>
</dbReference>
<dbReference type="KEGG" id="hch:HCH_00309"/>
<dbReference type="FunFam" id="3.30.565.10:FF:000010">
    <property type="entry name" value="Sensor histidine kinase RcsC"/>
    <property type="match status" value="1"/>
</dbReference>
<dbReference type="InterPro" id="IPR003594">
    <property type="entry name" value="HATPase_dom"/>
</dbReference>
<dbReference type="Gene3D" id="3.40.50.2300">
    <property type="match status" value="1"/>
</dbReference>
<dbReference type="PANTHER" id="PTHR43047">
    <property type="entry name" value="TWO-COMPONENT HISTIDINE PROTEIN KINASE"/>
    <property type="match status" value="1"/>
</dbReference>
<evidence type="ECO:0000256" key="9">
    <source>
        <dbReference type="ARBA" id="ARBA00064003"/>
    </source>
</evidence>
<dbReference type="eggNOG" id="COG4251">
    <property type="taxonomic scope" value="Bacteria"/>
</dbReference>
<dbReference type="FunFam" id="1.10.287.130:FF:000002">
    <property type="entry name" value="Two-component osmosensing histidine kinase"/>
    <property type="match status" value="1"/>
</dbReference>
<dbReference type="SMART" id="SM00062">
    <property type="entry name" value="PBPb"/>
    <property type="match status" value="1"/>
</dbReference>
<dbReference type="CDD" id="cd17546">
    <property type="entry name" value="REC_hyHK_CKI1_RcsC-like"/>
    <property type="match status" value="1"/>
</dbReference>
<keyword evidence="3 11" id="KW-0597">Phosphoprotein</keyword>
<organism evidence="14 15">
    <name type="scientific">Hahella chejuensis (strain KCTC 2396)</name>
    <dbReference type="NCBI Taxonomy" id="349521"/>
    <lineage>
        <taxon>Bacteria</taxon>
        <taxon>Pseudomonadati</taxon>
        <taxon>Pseudomonadota</taxon>
        <taxon>Gammaproteobacteria</taxon>
        <taxon>Oceanospirillales</taxon>
        <taxon>Hahellaceae</taxon>
        <taxon>Hahella</taxon>
    </lineage>
</organism>
<evidence type="ECO:0000256" key="2">
    <source>
        <dbReference type="ARBA" id="ARBA00012438"/>
    </source>
</evidence>
<dbReference type="InterPro" id="IPR005467">
    <property type="entry name" value="His_kinase_dom"/>
</dbReference>
<keyword evidence="6 14" id="KW-0418">Kinase</keyword>
<dbReference type="Gene3D" id="3.40.190.10">
    <property type="entry name" value="Periplasmic binding protein-like II"/>
    <property type="match status" value="2"/>
</dbReference>
<sequence length="893" mass="100898">MLNHAIMLPAPAVGLRRHILSRAPSQGDWAGDDPFLFTSIVLHRLVGMKAKPCVVRQQHWLARLGVALLFLLCGCLAPASADEGPADILTPFERSWLQAHPNIRIAGDPHWPPFEMIDEEGNYQGIVADYIQLLEQRLNYRFERTRRENWTATLGAMQTRELDVIAAVAVTPRREGRMLFSEHYLSYPIVMAVRDEMRFIGSLEELDRERVAVVKDYASQDFLLINHPNLNLVFVDTLEEGLLGVSNGDIDVLISNIPSISYLVNHLGVSNIKLTGITPYTYDIAIGVRSDWPILTRILDKGLNTITTEEQEAIYKKWITFSYEEKIDYALVWRITTVAVVVIIIFLYWNRKLSREVAERIRSEEALRKSEERLRAAMKHAEHLAKAADSANKAKSEFLANMSHEIRTPMNAVIGYTELLEGLIHDAKQKSYLDAIKKGSRALLTIINDILDLSKVESGKLRIEYAPLDPHRLLQDVAQIFSARISQKKLDLRIVLDDQLPHSLVLDEVRLRQVIFNLVGNAIKFTHEGYISLCAKASSIPGDDDHIELEIAVEDSGIGIAQDQQARIFNAFEQHEGQSNRQYGGTGLGLAISKKLVEMMNGEIGLKSELGKGSRFEIRLHHVSVSQRKEENKYELRSAKAPRFRPARILLVDDVETNRKLIKEFFSGTELIIMEACDGREALTLARQEKPDLILMDLRMPRMDGYEATRLLKQHPLTAKIPVIALTGSTLADEFVRIDQLGFSDALRKPIERALLFNVLTHYLAVVKTKKTRADSPSTRERAKPEAKVKLATEAQMNSMAQQKLASELKQELWTDWEDLKDSGDLQRVQEFASRLSAMAETYAHEGLEEYARSLSTLATQFDLQGLQAQLAAYPQEVEKLMSETEDGVKNTA</sequence>
<dbReference type="InterPro" id="IPR003661">
    <property type="entry name" value="HisK_dim/P_dom"/>
</dbReference>
<evidence type="ECO:0000256" key="7">
    <source>
        <dbReference type="ARBA" id="ARBA00022840"/>
    </source>
</evidence>
<dbReference type="EC" id="2.7.13.3" evidence="2"/>
<evidence type="ECO:0000259" key="12">
    <source>
        <dbReference type="PROSITE" id="PS50109"/>
    </source>
</evidence>
<comment type="subunit">
    <text evidence="9">At low DSF concentrations, interacts with RpfF.</text>
</comment>
<dbReference type="InterPro" id="IPR011006">
    <property type="entry name" value="CheY-like_superfamily"/>
</dbReference>
<dbReference type="GO" id="GO:0005524">
    <property type="term" value="F:ATP binding"/>
    <property type="evidence" value="ECO:0007669"/>
    <property type="project" value="UniProtKB-KW"/>
</dbReference>
<dbReference type="SMART" id="SM00448">
    <property type="entry name" value="REC"/>
    <property type="match status" value="1"/>
</dbReference>
<dbReference type="Pfam" id="PF00512">
    <property type="entry name" value="HisKA"/>
    <property type="match status" value="1"/>
</dbReference>
<dbReference type="PROSITE" id="PS50110">
    <property type="entry name" value="RESPONSE_REGULATORY"/>
    <property type="match status" value="1"/>
</dbReference>
<dbReference type="InterPro" id="IPR036097">
    <property type="entry name" value="HisK_dim/P_sf"/>
</dbReference>
<dbReference type="GO" id="GO:0000155">
    <property type="term" value="F:phosphorelay sensor kinase activity"/>
    <property type="evidence" value="ECO:0007669"/>
    <property type="project" value="InterPro"/>
</dbReference>
<feature type="modified residue" description="4-aspartylphosphate" evidence="11">
    <location>
        <position position="697"/>
    </location>
</feature>
<dbReference type="PANTHER" id="PTHR43047:SF72">
    <property type="entry name" value="OSMOSENSING HISTIDINE PROTEIN KINASE SLN1"/>
    <property type="match status" value="1"/>
</dbReference>
<dbReference type="Gene3D" id="1.10.287.130">
    <property type="match status" value="1"/>
</dbReference>
<dbReference type="InterPro" id="IPR004358">
    <property type="entry name" value="Sig_transdc_His_kin-like_C"/>
</dbReference>
<dbReference type="PROSITE" id="PS50109">
    <property type="entry name" value="HIS_KIN"/>
    <property type="match status" value="1"/>
</dbReference>
<feature type="domain" description="Histidine kinase" evidence="12">
    <location>
        <begin position="401"/>
        <end position="624"/>
    </location>
</feature>
<evidence type="ECO:0000313" key="15">
    <source>
        <dbReference type="Proteomes" id="UP000000238"/>
    </source>
</evidence>
<dbReference type="SUPFAM" id="SSF53850">
    <property type="entry name" value="Periplasmic binding protein-like II"/>
    <property type="match status" value="1"/>
</dbReference>
<dbReference type="EMBL" id="CP000155">
    <property type="protein sequence ID" value="ABC27221.1"/>
    <property type="molecule type" value="Genomic_DNA"/>
</dbReference>
<dbReference type="eggNOG" id="COG0834">
    <property type="taxonomic scope" value="Bacteria"/>
</dbReference>
<dbReference type="STRING" id="349521.HCH_00309"/>
<dbReference type="CDD" id="cd00082">
    <property type="entry name" value="HisKA"/>
    <property type="match status" value="1"/>
</dbReference>
<dbReference type="eggNOG" id="COG0784">
    <property type="taxonomic scope" value="Bacteria"/>
</dbReference>
<dbReference type="AlphaFoldDB" id="Q2SQ53"/>